<evidence type="ECO:0000256" key="5">
    <source>
        <dbReference type="ARBA" id="ARBA00023088"/>
    </source>
</evidence>
<dbReference type="PROSITE" id="PS50847">
    <property type="entry name" value="GRAM_POS_ANCHORING"/>
    <property type="match status" value="1"/>
</dbReference>
<evidence type="ECO:0000256" key="2">
    <source>
        <dbReference type="ARBA" id="ARBA00022512"/>
    </source>
</evidence>
<keyword evidence="2" id="KW-0134">Cell wall</keyword>
<name>A0A1R1AZG5_PAELA</name>
<evidence type="ECO:0000256" key="3">
    <source>
        <dbReference type="ARBA" id="ARBA00022525"/>
    </source>
</evidence>
<evidence type="ECO:0000256" key="7">
    <source>
        <dbReference type="SAM" id="Phobius"/>
    </source>
</evidence>
<evidence type="ECO:0000256" key="1">
    <source>
        <dbReference type="ARBA" id="ARBA00004168"/>
    </source>
</evidence>
<comment type="subcellular location">
    <subcellularLocation>
        <location evidence="1">Secreted</location>
        <location evidence="1">Cell wall</location>
        <topology evidence="1">Peptidoglycan-anchor</topology>
    </subcellularLocation>
</comment>
<organism evidence="9 10">
    <name type="scientific">Paenibacillus lautus</name>
    <name type="common">Bacillus lautus</name>
    <dbReference type="NCBI Taxonomy" id="1401"/>
    <lineage>
        <taxon>Bacteria</taxon>
        <taxon>Bacillati</taxon>
        <taxon>Bacillota</taxon>
        <taxon>Bacilli</taxon>
        <taxon>Bacillales</taxon>
        <taxon>Paenibacillaceae</taxon>
        <taxon>Paenibacillus</taxon>
    </lineage>
</organism>
<feature type="compositionally biased region" description="Acidic residues" evidence="6">
    <location>
        <begin position="101"/>
        <end position="118"/>
    </location>
</feature>
<keyword evidence="7" id="KW-1133">Transmembrane helix</keyword>
<sequence length="189" mass="19393">MKKKGGMLALIVILMFQGIFGTGLGTFNGQRVSAAGAGNPDPNPGNPDPNPGNPDPNPGNPDPNPGNPGTSPGGNTDEGTPTVPGEVVQPGETNPVVPGEVDPEPIPVEEPEEDDTLVGDETAKPEDPSTPSAGNNTNRNPVNETKPEGGPIATLPKTGESNPAPFQLGGLALILAGYFLSRRLRNKRQ</sequence>
<feature type="compositionally biased region" description="Pro residues" evidence="6">
    <location>
        <begin position="41"/>
        <end position="66"/>
    </location>
</feature>
<dbReference type="InterPro" id="IPR019931">
    <property type="entry name" value="LPXTG_anchor"/>
</dbReference>
<proteinExistence type="predicted"/>
<evidence type="ECO:0000313" key="10">
    <source>
        <dbReference type="Proteomes" id="UP000187074"/>
    </source>
</evidence>
<evidence type="ECO:0000256" key="6">
    <source>
        <dbReference type="SAM" id="MobiDB-lite"/>
    </source>
</evidence>
<reference evidence="9 10" key="1">
    <citation type="submission" date="2016-11" db="EMBL/GenBank/DDBJ databases">
        <title>Paenibacillus species isolates.</title>
        <authorList>
            <person name="Beno S.M."/>
        </authorList>
    </citation>
    <scope>NUCLEOTIDE SEQUENCE [LARGE SCALE GENOMIC DNA]</scope>
    <source>
        <strain evidence="9 10">FSL F4-0100</strain>
    </source>
</reference>
<evidence type="ECO:0000259" key="8">
    <source>
        <dbReference type="PROSITE" id="PS50847"/>
    </source>
</evidence>
<protein>
    <recommendedName>
        <fullName evidence="8">Gram-positive cocci surface proteins LPxTG domain-containing protein</fullName>
    </recommendedName>
</protein>
<dbReference type="STRING" id="1401.BK123_17960"/>
<gene>
    <name evidence="9" type="ORF">BK123_17960</name>
</gene>
<comment type="caution">
    <text evidence="9">The sequence shown here is derived from an EMBL/GenBank/DDBJ whole genome shotgun (WGS) entry which is preliminary data.</text>
</comment>
<dbReference type="NCBIfam" id="TIGR01167">
    <property type="entry name" value="LPXTG_anchor"/>
    <property type="match status" value="1"/>
</dbReference>
<feature type="transmembrane region" description="Helical" evidence="7">
    <location>
        <begin position="164"/>
        <end position="181"/>
    </location>
</feature>
<evidence type="ECO:0000313" key="9">
    <source>
        <dbReference type="EMBL" id="OME91349.1"/>
    </source>
</evidence>
<feature type="domain" description="Gram-positive cocci surface proteins LPxTG" evidence="8">
    <location>
        <begin position="155"/>
        <end position="189"/>
    </location>
</feature>
<keyword evidence="7" id="KW-0812">Transmembrane</keyword>
<dbReference type="Proteomes" id="UP000187074">
    <property type="component" value="Unassembled WGS sequence"/>
</dbReference>
<evidence type="ECO:0000256" key="4">
    <source>
        <dbReference type="ARBA" id="ARBA00022729"/>
    </source>
</evidence>
<feature type="compositionally biased region" description="Low complexity" evidence="6">
    <location>
        <begin position="67"/>
        <end position="77"/>
    </location>
</feature>
<keyword evidence="3" id="KW-0964">Secreted</keyword>
<dbReference type="EMBL" id="MRTF01000006">
    <property type="protein sequence ID" value="OME91349.1"/>
    <property type="molecule type" value="Genomic_DNA"/>
</dbReference>
<keyword evidence="7" id="KW-0472">Membrane</keyword>
<accession>A0A1R1AZG5</accession>
<keyword evidence="4" id="KW-0732">Signal</keyword>
<dbReference type="AlphaFoldDB" id="A0A1R1AZG5"/>
<feature type="region of interest" description="Disordered" evidence="6">
    <location>
        <begin position="31"/>
        <end position="165"/>
    </location>
</feature>
<feature type="compositionally biased region" description="Polar residues" evidence="6">
    <location>
        <begin position="129"/>
        <end position="143"/>
    </location>
</feature>
<dbReference type="RefSeq" id="WP_076323745.1">
    <property type="nucleotide sequence ID" value="NZ_MRTF01000006.1"/>
</dbReference>
<keyword evidence="5" id="KW-0572">Peptidoglycan-anchor</keyword>